<proteinExistence type="predicted"/>
<dbReference type="AlphaFoldDB" id="A0A6J5VA76"/>
<dbReference type="Proteomes" id="UP000507222">
    <property type="component" value="Unassembled WGS sequence"/>
</dbReference>
<evidence type="ECO:0000313" key="1">
    <source>
        <dbReference type="EMBL" id="CAB4285919.1"/>
    </source>
</evidence>
<evidence type="ECO:0000313" key="2">
    <source>
        <dbReference type="Proteomes" id="UP000507222"/>
    </source>
</evidence>
<accession>A0A6J5VA76</accession>
<protein>
    <submittedName>
        <fullName evidence="1">Uncharacterized protein</fullName>
    </submittedName>
</protein>
<reference evidence="1 2" key="1">
    <citation type="submission" date="2020-05" db="EMBL/GenBank/DDBJ databases">
        <authorList>
            <person name="Campoy J."/>
            <person name="Schneeberger K."/>
            <person name="Spophaly S."/>
        </authorList>
    </citation>
    <scope>NUCLEOTIDE SEQUENCE [LARGE SCALE GENOMIC DNA]</scope>
    <source>
        <strain evidence="1">PruArmRojPasFocal</strain>
    </source>
</reference>
<name>A0A6J5VA76_PRUAR</name>
<sequence length="97" mass="10985">MGGAPRRIRVQSSITRQEQLNEICYNVALTLRRSGKLQLIVLLFILFKAGMEWAAGTKCKEGWQGWEEVKPLLERIKEADCVIEGLDKVINILDSVV</sequence>
<gene>
    <name evidence="1" type="ORF">CURHAP_LOCUS42034</name>
</gene>
<organism evidence="1 2">
    <name type="scientific">Prunus armeniaca</name>
    <name type="common">Apricot</name>
    <name type="synonym">Armeniaca vulgaris</name>
    <dbReference type="NCBI Taxonomy" id="36596"/>
    <lineage>
        <taxon>Eukaryota</taxon>
        <taxon>Viridiplantae</taxon>
        <taxon>Streptophyta</taxon>
        <taxon>Embryophyta</taxon>
        <taxon>Tracheophyta</taxon>
        <taxon>Spermatophyta</taxon>
        <taxon>Magnoliopsida</taxon>
        <taxon>eudicotyledons</taxon>
        <taxon>Gunneridae</taxon>
        <taxon>Pentapetalae</taxon>
        <taxon>rosids</taxon>
        <taxon>fabids</taxon>
        <taxon>Rosales</taxon>
        <taxon>Rosaceae</taxon>
        <taxon>Amygdaloideae</taxon>
        <taxon>Amygdaleae</taxon>
        <taxon>Prunus</taxon>
    </lineage>
</organism>
<dbReference type="EMBL" id="CAEKDK010000007">
    <property type="protein sequence ID" value="CAB4285919.1"/>
    <property type="molecule type" value="Genomic_DNA"/>
</dbReference>